<sequence length="313" mass="34462">MGKTKAFSTTIKLGALGVLCYPLFLTAKSAEYNVNEPFSVSVNKSFSVSIAPDSIGVEVVNGEINIIHRIDRKETYYALSRRYNIPVNRIMEVNNKKTLKPGDTVKVPTGRQGASMTTVSSSPAPQTQQQEQPKVLTEYKVGKSETLYAISRRFGTTVEAIKKMNDLQSDSLREGITLKIPNADYREPIPEIPQQPILIDTSSTPELTPEQIIAANRYGIREKQEKGIGVWINDLETDGKSNLALHKTAPIGTILKITNPMTRNVTYAKVVGKFTDTAETKDAIVVLSKSAAAYIGALDRRFLIEIAYGVPLQ</sequence>
<dbReference type="PROSITE" id="PS51782">
    <property type="entry name" value="LYSM"/>
    <property type="match status" value="1"/>
</dbReference>
<keyword evidence="4" id="KW-1185">Reference proteome</keyword>
<dbReference type="RefSeq" id="WP_190993529.1">
    <property type="nucleotide sequence ID" value="NZ_JACOIK010000004.1"/>
</dbReference>
<evidence type="ECO:0000256" key="1">
    <source>
        <dbReference type="SAM" id="MobiDB-lite"/>
    </source>
</evidence>
<dbReference type="CDD" id="cd00118">
    <property type="entry name" value="LysM"/>
    <property type="match status" value="1"/>
</dbReference>
<dbReference type="Pfam" id="PF01476">
    <property type="entry name" value="LysM"/>
    <property type="match status" value="2"/>
</dbReference>
<protein>
    <submittedName>
        <fullName evidence="3">LysM peptidoglycan-binding domain-containing protein</fullName>
    </submittedName>
</protein>
<dbReference type="Gene3D" id="3.10.350.10">
    <property type="entry name" value="LysM domain"/>
    <property type="match status" value="2"/>
</dbReference>
<accession>A0ABR7YMG1</accession>
<dbReference type="SMART" id="SM00257">
    <property type="entry name" value="LysM"/>
    <property type="match status" value="2"/>
</dbReference>
<gene>
    <name evidence="3" type="ORF">H8B06_06745</name>
</gene>
<dbReference type="EMBL" id="JACOIK010000004">
    <property type="protein sequence ID" value="MBD1432513.1"/>
    <property type="molecule type" value="Genomic_DNA"/>
</dbReference>
<dbReference type="PANTHER" id="PTHR33734:SF22">
    <property type="entry name" value="MEMBRANE-BOUND LYTIC MUREIN TRANSGLYCOSYLASE D"/>
    <property type="match status" value="1"/>
</dbReference>
<evidence type="ECO:0000259" key="2">
    <source>
        <dbReference type="PROSITE" id="PS51782"/>
    </source>
</evidence>
<proteinExistence type="predicted"/>
<reference evidence="3 4" key="1">
    <citation type="submission" date="2020-08" db="EMBL/GenBank/DDBJ databases">
        <title>Sphingobacterium sp. DN00404 isolated from aquaculture water.</title>
        <authorList>
            <person name="Zhang M."/>
        </authorList>
    </citation>
    <scope>NUCLEOTIDE SEQUENCE [LARGE SCALE GENOMIC DNA]</scope>
    <source>
        <strain evidence="3 4">DN00404</strain>
    </source>
</reference>
<feature type="compositionally biased region" description="Polar residues" evidence="1">
    <location>
        <begin position="112"/>
        <end position="132"/>
    </location>
</feature>
<feature type="region of interest" description="Disordered" evidence="1">
    <location>
        <begin position="101"/>
        <end position="134"/>
    </location>
</feature>
<feature type="domain" description="LysM" evidence="2">
    <location>
        <begin position="137"/>
        <end position="180"/>
    </location>
</feature>
<organism evidence="3 4">
    <name type="scientific">Sphingobacterium micropteri</name>
    <dbReference type="NCBI Taxonomy" id="2763501"/>
    <lineage>
        <taxon>Bacteria</taxon>
        <taxon>Pseudomonadati</taxon>
        <taxon>Bacteroidota</taxon>
        <taxon>Sphingobacteriia</taxon>
        <taxon>Sphingobacteriales</taxon>
        <taxon>Sphingobacteriaceae</taxon>
        <taxon>Sphingobacterium</taxon>
    </lineage>
</organism>
<dbReference type="SUPFAM" id="SSF54106">
    <property type="entry name" value="LysM domain"/>
    <property type="match status" value="2"/>
</dbReference>
<dbReference type="InterPro" id="IPR036779">
    <property type="entry name" value="LysM_dom_sf"/>
</dbReference>
<dbReference type="PANTHER" id="PTHR33734">
    <property type="entry name" value="LYSM DOMAIN-CONTAINING GPI-ANCHORED PROTEIN 2"/>
    <property type="match status" value="1"/>
</dbReference>
<name>A0ABR7YMG1_9SPHI</name>
<dbReference type="InterPro" id="IPR018392">
    <property type="entry name" value="LysM"/>
</dbReference>
<dbReference type="Proteomes" id="UP000602759">
    <property type="component" value="Unassembled WGS sequence"/>
</dbReference>
<evidence type="ECO:0000313" key="4">
    <source>
        <dbReference type="Proteomes" id="UP000602759"/>
    </source>
</evidence>
<comment type="caution">
    <text evidence="3">The sequence shown here is derived from an EMBL/GenBank/DDBJ whole genome shotgun (WGS) entry which is preliminary data.</text>
</comment>
<evidence type="ECO:0000313" key="3">
    <source>
        <dbReference type="EMBL" id="MBD1432513.1"/>
    </source>
</evidence>